<evidence type="ECO:0000256" key="4">
    <source>
        <dbReference type="ARBA" id="ARBA00022490"/>
    </source>
</evidence>
<dbReference type="PANTHER" id="PTHR30053">
    <property type="entry name" value="ELONGATION FACTOR P"/>
    <property type="match status" value="1"/>
</dbReference>
<evidence type="ECO:0000256" key="3">
    <source>
        <dbReference type="ARBA" id="ARBA00009479"/>
    </source>
</evidence>
<dbReference type="GO" id="GO:0043043">
    <property type="term" value="P:peptide biosynthetic process"/>
    <property type="evidence" value="ECO:0007669"/>
    <property type="project" value="InterPro"/>
</dbReference>
<dbReference type="Pfam" id="PF08207">
    <property type="entry name" value="EFP_N"/>
    <property type="match status" value="1"/>
</dbReference>
<evidence type="ECO:0000256" key="5">
    <source>
        <dbReference type="ARBA" id="ARBA00022768"/>
    </source>
</evidence>
<dbReference type="Gene3D" id="2.40.50.140">
    <property type="entry name" value="Nucleic acid-binding proteins"/>
    <property type="match status" value="2"/>
</dbReference>
<dbReference type="NCBIfam" id="NF001810">
    <property type="entry name" value="PRK00529.1"/>
    <property type="match status" value="1"/>
</dbReference>
<dbReference type="InterPro" id="IPR001059">
    <property type="entry name" value="Transl_elong_P/YeiP_cen"/>
</dbReference>
<comment type="caution">
    <text evidence="12">The sequence shown here is derived from an EMBL/GenBank/DDBJ whole genome shotgun (WGS) entry which is preliminary data.</text>
</comment>
<dbReference type="InterPro" id="IPR012340">
    <property type="entry name" value="NA-bd_OB-fold"/>
</dbReference>
<dbReference type="FunFam" id="2.30.30.30:FF:000003">
    <property type="entry name" value="Elongation factor P"/>
    <property type="match status" value="1"/>
</dbReference>
<reference evidence="13" key="1">
    <citation type="submission" date="2016-06" db="EMBL/GenBank/DDBJ databases">
        <title>Draft genome sequence of Desulfoplanes formicivorans strain Pf12B.</title>
        <authorList>
            <person name="Watanabe M."/>
            <person name="Kojima H."/>
            <person name="Fukui M."/>
        </authorList>
    </citation>
    <scope>NUCLEOTIDE SEQUENCE [LARGE SCALE GENOMIC DNA]</scope>
    <source>
        <strain evidence="13">Pf12B</strain>
    </source>
</reference>
<dbReference type="EMBL" id="BDFE01000009">
    <property type="protein sequence ID" value="GAU08182.1"/>
    <property type="molecule type" value="Genomic_DNA"/>
</dbReference>
<feature type="domain" description="Elongation factor P C-terminal" evidence="10">
    <location>
        <begin position="129"/>
        <end position="184"/>
    </location>
</feature>
<feature type="domain" description="Translation elongation factor P/YeiP central" evidence="11">
    <location>
        <begin position="67"/>
        <end position="121"/>
    </location>
</feature>
<evidence type="ECO:0000256" key="6">
    <source>
        <dbReference type="ARBA" id="ARBA00022917"/>
    </source>
</evidence>
<dbReference type="FunFam" id="2.40.50.140:FF:000009">
    <property type="entry name" value="Elongation factor P"/>
    <property type="match status" value="1"/>
</dbReference>
<dbReference type="UniPathway" id="UPA00345"/>
<evidence type="ECO:0000256" key="8">
    <source>
        <dbReference type="NCBIfam" id="TIGR00038"/>
    </source>
</evidence>
<dbReference type="InterPro" id="IPR020599">
    <property type="entry name" value="Transl_elong_fac_P/YeiP"/>
</dbReference>
<dbReference type="InterPro" id="IPR013852">
    <property type="entry name" value="Transl_elong_P/YeiP_CS"/>
</dbReference>
<evidence type="ECO:0000313" key="13">
    <source>
        <dbReference type="Proteomes" id="UP000095200"/>
    </source>
</evidence>
<dbReference type="PROSITE" id="PS01275">
    <property type="entry name" value="EFP"/>
    <property type="match status" value="1"/>
</dbReference>
<dbReference type="CDD" id="cd05794">
    <property type="entry name" value="S1_EF-P_repeat_2"/>
    <property type="match status" value="1"/>
</dbReference>
<organism evidence="12 13">
    <name type="scientific">Desulfoplanes formicivorans</name>
    <dbReference type="NCBI Taxonomy" id="1592317"/>
    <lineage>
        <taxon>Bacteria</taxon>
        <taxon>Pseudomonadati</taxon>
        <taxon>Thermodesulfobacteriota</taxon>
        <taxon>Desulfovibrionia</taxon>
        <taxon>Desulfovibrionales</taxon>
        <taxon>Desulfoplanaceae</taxon>
        <taxon>Desulfoplanes</taxon>
    </lineage>
</organism>
<comment type="similarity">
    <text evidence="3 7 9">Belongs to the elongation factor P family.</text>
</comment>
<proteinExistence type="inferred from homology"/>
<dbReference type="Proteomes" id="UP000095200">
    <property type="component" value="Unassembled WGS sequence"/>
</dbReference>
<dbReference type="Pfam" id="PF01132">
    <property type="entry name" value="EFP"/>
    <property type="match status" value="1"/>
</dbReference>
<dbReference type="PIRSF" id="PIRSF005901">
    <property type="entry name" value="EF-P"/>
    <property type="match status" value="1"/>
</dbReference>
<evidence type="ECO:0000259" key="10">
    <source>
        <dbReference type="SMART" id="SM00841"/>
    </source>
</evidence>
<dbReference type="SUPFAM" id="SSF50249">
    <property type="entry name" value="Nucleic acid-binding proteins"/>
    <property type="match status" value="2"/>
</dbReference>
<dbReference type="SUPFAM" id="SSF50104">
    <property type="entry name" value="Translation proteins SH3-like domain"/>
    <property type="match status" value="1"/>
</dbReference>
<dbReference type="OrthoDB" id="9801844at2"/>
<keyword evidence="13" id="KW-1185">Reference proteome</keyword>
<dbReference type="InterPro" id="IPR013185">
    <property type="entry name" value="Transl_elong_KOW-like"/>
</dbReference>
<evidence type="ECO:0000313" key="12">
    <source>
        <dbReference type="EMBL" id="GAU08182.1"/>
    </source>
</evidence>
<dbReference type="InterPro" id="IPR011768">
    <property type="entry name" value="Transl_elongation_fac_P"/>
</dbReference>
<keyword evidence="4 7" id="KW-0963">Cytoplasm</keyword>
<dbReference type="PANTHER" id="PTHR30053:SF12">
    <property type="entry name" value="ELONGATION FACTOR P (EF-P) FAMILY PROTEIN"/>
    <property type="match status" value="1"/>
</dbReference>
<evidence type="ECO:0000256" key="9">
    <source>
        <dbReference type="RuleBase" id="RU004389"/>
    </source>
</evidence>
<protein>
    <recommendedName>
        <fullName evidence="7 8">Elongation factor P</fullName>
        <shortName evidence="7">EF-P</shortName>
    </recommendedName>
</protein>
<evidence type="ECO:0000259" key="11">
    <source>
        <dbReference type="SMART" id="SM01185"/>
    </source>
</evidence>
<dbReference type="CDD" id="cd04470">
    <property type="entry name" value="S1_EF-P_repeat_1"/>
    <property type="match status" value="1"/>
</dbReference>
<dbReference type="Gene3D" id="2.30.30.30">
    <property type="match status" value="1"/>
</dbReference>
<evidence type="ECO:0000256" key="7">
    <source>
        <dbReference type="HAMAP-Rule" id="MF_00141"/>
    </source>
</evidence>
<dbReference type="GO" id="GO:0005829">
    <property type="term" value="C:cytosol"/>
    <property type="evidence" value="ECO:0007669"/>
    <property type="project" value="UniProtKB-ARBA"/>
</dbReference>
<comment type="pathway">
    <text evidence="2 7">Protein biosynthesis; polypeptide chain elongation.</text>
</comment>
<comment type="function">
    <text evidence="7">Involved in peptide bond synthesis. Stimulates efficient translation and peptide-bond synthesis on native or reconstituted 70S ribosomes in vitro. Probably functions indirectly by altering the affinity of the ribosome for aminoacyl-tRNA, thus increasing their reactivity as acceptors for peptidyl transferase.</text>
</comment>
<keyword evidence="5 7" id="KW-0251">Elongation factor</keyword>
<evidence type="ECO:0000256" key="2">
    <source>
        <dbReference type="ARBA" id="ARBA00004815"/>
    </source>
</evidence>
<dbReference type="AlphaFoldDB" id="A0A194ADM7"/>
<dbReference type="HAMAP" id="MF_00141">
    <property type="entry name" value="EF_P"/>
    <property type="match status" value="1"/>
</dbReference>
<comment type="subcellular location">
    <subcellularLocation>
        <location evidence="1 7">Cytoplasm</location>
    </subcellularLocation>
</comment>
<dbReference type="STRING" id="1592317.DPF_0885"/>
<dbReference type="NCBIfam" id="TIGR00038">
    <property type="entry name" value="efp"/>
    <property type="match status" value="1"/>
</dbReference>
<dbReference type="Pfam" id="PF09285">
    <property type="entry name" value="Elong-fact-P_C"/>
    <property type="match status" value="1"/>
</dbReference>
<gene>
    <name evidence="7" type="primary">efp</name>
    <name evidence="12" type="ORF">DPF_0885</name>
</gene>
<dbReference type="SMART" id="SM01185">
    <property type="entry name" value="EFP"/>
    <property type="match status" value="1"/>
</dbReference>
<sequence length="186" mass="20701">MISTTDFKKGKKIEIDGDPCEILDFQHFKPGKGGAFMRTKWRNLLTGAVVEKNFRAGTKFNEPDVETKEMQYLYNDGKNYVFMDLTTYEQISVEEDVMAGKGGYIKDGQTIKVMNYQGRPIDLDIPLSVVLEVTSTDPGLKGDTVSGATKPATLETGITVNVPLFINEGDKIKVDTRTGDYQGREN</sequence>
<dbReference type="SMART" id="SM00841">
    <property type="entry name" value="Elong-fact-P_C"/>
    <property type="match status" value="1"/>
</dbReference>
<dbReference type="InterPro" id="IPR008991">
    <property type="entry name" value="Translation_prot_SH3-like_sf"/>
</dbReference>
<name>A0A194ADM7_9BACT</name>
<dbReference type="FunFam" id="2.40.50.140:FF:000004">
    <property type="entry name" value="Elongation factor P"/>
    <property type="match status" value="1"/>
</dbReference>
<dbReference type="RefSeq" id="WP_069857668.1">
    <property type="nucleotide sequence ID" value="NZ_BDFE01000009.1"/>
</dbReference>
<dbReference type="GO" id="GO:0003746">
    <property type="term" value="F:translation elongation factor activity"/>
    <property type="evidence" value="ECO:0007669"/>
    <property type="project" value="UniProtKB-UniRule"/>
</dbReference>
<accession>A0A194ADM7</accession>
<keyword evidence="6 7" id="KW-0648">Protein biosynthesis</keyword>
<dbReference type="InterPro" id="IPR014722">
    <property type="entry name" value="Rib_uL2_dom2"/>
</dbReference>
<dbReference type="InterPro" id="IPR015365">
    <property type="entry name" value="Elong-fact-P_C"/>
</dbReference>
<evidence type="ECO:0000256" key="1">
    <source>
        <dbReference type="ARBA" id="ARBA00004496"/>
    </source>
</evidence>